<dbReference type="SUPFAM" id="SSF54523">
    <property type="entry name" value="Pili subunits"/>
    <property type="match status" value="1"/>
</dbReference>
<reference evidence="2 3" key="1">
    <citation type="submission" date="2019-03" db="EMBL/GenBank/DDBJ databases">
        <title>Metabolic potential of uncultured bacteria and archaea associated with petroleum seepage in deep-sea sediments.</title>
        <authorList>
            <person name="Dong X."/>
            <person name="Hubert C."/>
        </authorList>
    </citation>
    <scope>NUCLEOTIDE SEQUENCE [LARGE SCALE GENOMIC DNA]</scope>
    <source>
        <strain evidence="2">E29_bin52</strain>
    </source>
</reference>
<dbReference type="AlphaFoldDB" id="A0A523WC18"/>
<evidence type="ECO:0000313" key="2">
    <source>
        <dbReference type="EMBL" id="TET64572.1"/>
    </source>
</evidence>
<sequence>MRWLMAILARADNKRGGFMLIALMIVVIIVGILAVRTLYKPYLPHQSTPMGSRKKAYTVEARVSLGVIRTAEEVYYREKGCYTGDWGELGMTSDDFVQNRWFLPGCFGLTGSCIDFTAWCNGDNGKKEAEGIYLKLTHQGTMEACTLADIIAAGPTYVR</sequence>
<evidence type="ECO:0000313" key="3">
    <source>
        <dbReference type="Proteomes" id="UP000319130"/>
    </source>
</evidence>
<dbReference type="Gene3D" id="3.30.700.10">
    <property type="entry name" value="Glycoprotein, Type 4 Pilin"/>
    <property type="match status" value="1"/>
</dbReference>
<proteinExistence type="predicted"/>
<keyword evidence="1" id="KW-0472">Membrane</keyword>
<feature type="transmembrane region" description="Helical" evidence="1">
    <location>
        <begin position="20"/>
        <end position="39"/>
    </location>
</feature>
<organism evidence="2 3">
    <name type="scientific">Aerophobetes bacterium</name>
    <dbReference type="NCBI Taxonomy" id="2030807"/>
    <lineage>
        <taxon>Bacteria</taxon>
        <taxon>Candidatus Aerophobota</taxon>
    </lineage>
</organism>
<protein>
    <submittedName>
        <fullName evidence="2">Type II secretion system protein</fullName>
    </submittedName>
</protein>
<dbReference type="Proteomes" id="UP000319130">
    <property type="component" value="Unassembled WGS sequence"/>
</dbReference>
<name>A0A523WC18_UNCAE</name>
<dbReference type="EMBL" id="SOIZ01000047">
    <property type="protein sequence ID" value="TET64572.1"/>
    <property type="molecule type" value="Genomic_DNA"/>
</dbReference>
<comment type="caution">
    <text evidence="2">The sequence shown here is derived from an EMBL/GenBank/DDBJ whole genome shotgun (WGS) entry which is preliminary data.</text>
</comment>
<keyword evidence="1" id="KW-1133">Transmembrane helix</keyword>
<accession>A0A523WC18</accession>
<evidence type="ECO:0000256" key="1">
    <source>
        <dbReference type="SAM" id="Phobius"/>
    </source>
</evidence>
<keyword evidence="1" id="KW-0812">Transmembrane</keyword>
<dbReference type="InterPro" id="IPR045584">
    <property type="entry name" value="Pilin-like"/>
</dbReference>
<gene>
    <name evidence="2" type="ORF">E3J48_00930</name>
</gene>